<evidence type="ECO:0000256" key="1">
    <source>
        <dbReference type="SAM" id="MobiDB-lite"/>
    </source>
</evidence>
<feature type="region of interest" description="Disordered" evidence="1">
    <location>
        <begin position="1"/>
        <end position="20"/>
    </location>
</feature>
<feature type="region of interest" description="Disordered" evidence="1">
    <location>
        <begin position="164"/>
        <end position="188"/>
    </location>
</feature>
<dbReference type="EMBL" id="CP042193">
    <property type="protein sequence ID" value="QDS73495.1"/>
    <property type="molecule type" value="Genomic_DNA"/>
</dbReference>
<dbReference type="OrthoDB" id="10474546at2759"/>
<proteinExistence type="predicted"/>
<feature type="compositionally biased region" description="Low complexity" evidence="1">
    <location>
        <begin position="1"/>
        <end position="13"/>
    </location>
</feature>
<sequence length="250" mass="27829">MGFLRSLFSSSSKRSTKDKNNLAATTTAALLAQEKAETERLSAALAARDMELWAAGQRQELLEAHIQRLLLIADKRAERARYFLGKAQQFRRTAAYSDEDGMMMDEIERQEVIGLEADLGSVERKYTHLIMTIHGSLSYPSTAPSFSAGEFTCRLSPIRARLPQPQGHGYQKAKRQGSHKAITGEAPKKPTSWYLPTFCTASDNASFLMAQRWTNRCALGARSNVAVSASLEGYYRTTADIKSFMVCFRA</sequence>
<name>A0A517LCX3_9PEZI</name>
<dbReference type="Proteomes" id="UP000316270">
    <property type="component" value="Chromosome 9"/>
</dbReference>
<accession>A0A517LCX3</accession>
<reference evidence="2 3" key="1">
    <citation type="submission" date="2019-07" db="EMBL/GenBank/DDBJ databases">
        <title>Finished genome of Venturia effusa.</title>
        <authorList>
            <person name="Young C.A."/>
            <person name="Cox M.P."/>
            <person name="Ganley A.R.D."/>
            <person name="David W.J."/>
        </authorList>
    </citation>
    <scope>NUCLEOTIDE SEQUENCE [LARGE SCALE GENOMIC DNA]</scope>
    <source>
        <strain evidence="3">albino</strain>
    </source>
</reference>
<protein>
    <submittedName>
        <fullName evidence="2">Uncharacterized protein</fullName>
    </submittedName>
</protein>
<evidence type="ECO:0000313" key="3">
    <source>
        <dbReference type="Proteomes" id="UP000316270"/>
    </source>
</evidence>
<gene>
    <name evidence="2" type="ORF">FKW77_009239</name>
</gene>
<organism evidence="2 3">
    <name type="scientific">Venturia effusa</name>
    <dbReference type="NCBI Taxonomy" id="50376"/>
    <lineage>
        <taxon>Eukaryota</taxon>
        <taxon>Fungi</taxon>
        <taxon>Dikarya</taxon>
        <taxon>Ascomycota</taxon>
        <taxon>Pezizomycotina</taxon>
        <taxon>Dothideomycetes</taxon>
        <taxon>Pleosporomycetidae</taxon>
        <taxon>Venturiales</taxon>
        <taxon>Venturiaceae</taxon>
        <taxon>Venturia</taxon>
    </lineage>
</organism>
<evidence type="ECO:0000313" key="2">
    <source>
        <dbReference type="EMBL" id="QDS73495.1"/>
    </source>
</evidence>
<dbReference type="AlphaFoldDB" id="A0A517LCX3"/>
<keyword evidence="3" id="KW-1185">Reference proteome</keyword>